<feature type="transmembrane region" description="Helical" evidence="5">
    <location>
        <begin position="77"/>
        <end position="96"/>
    </location>
</feature>
<dbReference type="SUPFAM" id="SSF103473">
    <property type="entry name" value="MFS general substrate transporter"/>
    <property type="match status" value="1"/>
</dbReference>
<evidence type="ECO:0000313" key="8">
    <source>
        <dbReference type="Proteomes" id="UP000236544"/>
    </source>
</evidence>
<feature type="transmembrane region" description="Helical" evidence="5">
    <location>
        <begin position="311"/>
        <end position="331"/>
    </location>
</feature>
<feature type="transmembrane region" description="Helical" evidence="5">
    <location>
        <begin position="167"/>
        <end position="189"/>
    </location>
</feature>
<feature type="transmembrane region" description="Helical" evidence="5">
    <location>
        <begin position="195"/>
        <end position="215"/>
    </location>
</feature>
<dbReference type="OrthoDB" id="9986881at2759"/>
<dbReference type="EMBL" id="LN890568">
    <property type="protein sequence ID" value="CUS23700.1"/>
    <property type="molecule type" value="Genomic_DNA"/>
</dbReference>
<dbReference type="GO" id="GO:0022857">
    <property type="term" value="F:transmembrane transporter activity"/>
    <property type="evidence" value="ECO:0007669"/>
    <property type="project" value="InterPro"/>
</dbReference>
<dbReference type="AlphaFoldDB" id="A0A0P1KWN6"/>
<evidence type="ECO:0000256" key="5">
    <source>
        <dbReference type="SAM" id="Phobius"/>
    </source>
</evidence>
<dbReference type="InterPro" id="IPR005829">
    <property type="entry name" value="Sugar_transporter_CS"/>
</dbReference>
<accession>A0A0P1KWN6</accession>
<dbReference type="GO" id="GO:0042908">
    <property type="term" value="P:xenobiotic transport"/>
    <property type="evidence" value="ECO:0007669"/>
    <property type="project" value="UniProtKB-ARBA"/>
</dbReference>
<keyword evidence="4 5" id="KW-0472">Membrane</keyword>
<dbReference type="InterPro" id="IPR011701">
    <property type="entry name" value="MFS"/>
</dbReference>
<feature type="transmembrane region" description="Helical" evidence="5">
    <location>
        <begin position="445"/>
        <end position="464"/>
    </location>
</feature>
<comment type="subcellular location">
    <subcellularLocation>
        <location evidence="1">Membrane</location>
        <topology evidence="1">Multi-pass membrane protein</topology>
    </subcellularLocation>
</comment>
<feature type="transmembrane region" description="Helical" evidence="5">
    <location>
        <begin position="379"/>
        <end position="403"/>
    </location>
</feature>
<dbReference type="PROSITE" id="PS00216">
    <property type="entry name" value="SUGAR_TRANSPORT_1"/>
    <property type="match status" value="1"/>
</dbReference>
<keyword evidence="2 5" id="KW-0812">Transmembrane</keyword>
<dbReference type="FunFam" id="1.20.1250.20:FF:000082">
    <property type="entry name" value="MFS multidrug transporter, putative"/>
    <property type="match status" value="1"/>
</dbReference>
<dbReference type="Proteomes" id="UP000236544">
    <property type="component" value="Unassembled WGS sequence"/>
</dbReference>
<keyword evidence="8" id="KW-1185">Reference proteome</keyword>
<reference evidence="8" key="1">
    <citation type="submission" date="2015-10" db="EMBL/GenBank/DDBJ databases">
        <authorList>
            <person name="Devillers H."/>
        </authorList>
    </citation>
    <scope>NUCLEOTIDE SEQUENCE [LARGE SCALE GENOMIC DNA]</scope>
</reference>
<dbReference type="PROSITE" id="PS50850">
    <property type="entry name" value="MFS"/>
    <property type="match status" value="1"/>
</dbReference>
<feature type="transmembrane region" description="Helical" evidence="5">
    <location>
        <begin position="40"/>
        <end position="65"/>
    </location>
</feature>
<sequence>MASASESELEHESKKEQFEVVLEPDDPENVETQMRPAKKWFVALLVTLTSADITMTSSCWSLAQADIRRRFHISREVSVLGLSLYIFGMGVGPLLLSPLSELYGRKPTFIYSLFLSICFLFLTAWGPNIGAVFVGRFLSGFFGSAFLSVAGGVISDIFSKHQIGIPMTIYTTAAFTGPAVGPLISGALSKHSYRWTFVVMIIESVLFLALIVLAFEETYKPVLLLRKAKRLREETGDDRYCAPLERIRRETSLSRAVFLSASRPFGLLTRDPMMGVLCFYTGLTLAIIYMFFIAFPLVFGSLYSFTTMELGVSYMGILVGIVLVAPTSMWFQRRYAQKVISNGGQQVPELRFEPLFYGAFLTPMGLMIFAWTSYSHVHWIAPIIGTSVFGAGVFFVFTGVFNYTVDAFRLYSASAMACNSFVRSMMAGVFPLFTTQMYEGMGVNWASFLLAMVSIAMIPVPFLFTRYGAYLRSKSPYAWD</sequence>
<organism evidence="7 8">
    <name type="scientific">Lachancea quebecensis</name>
    <dbReference type="NCBI Taxonomy" id="1654605"/>
    <lineage>
        <taxon>Eukaryota</taxon>
        <taxon>Fungi</taxon>
        <taxon>Dikarya</taxon>
        <taxon>Ascomycota</taxon>
        <taxon>Saccharomycotina</taxon>
        <taxon>Saccharomycetes</taxon>
        <taxon>Saccharomycetales</taxon>
        <taxon>Saccharomycetaceae</taxon>
        <taxon>Lachancea</taxon>
    </lineage>
</organism>
<evidence type="ECO:0000256" key="1">
    <source>
        <dbReference type="ARBA" id="ARBA00004141"/>
    </source>
</evidence>
<dbReference type="Gene3D" id="1.20.1250.20">
    <property type="entry name" value="MFS general substrate transporter like domains"/>
    <property type="match status" value="1"/>
</dbReference>
<dbReference type="Pfam" id="PF07690">
    <property type="entry name" value="MFS_1"/>
    <property type="match status" value="1"/>
</dbReference>
<dbReference type="InterPro" id="IPR020846">
    <property type="entry name" value="MFS_dom"/>
</dbReference>
<feature type="transmembrane region" description="Helical" evidence="5">
    <location>
        <begin position="277"/>
        <end position="299"/>
    </location>
</feature>
<gene>
    <name evidence="7" type="ORF">LAQU0_S11e02300g</name>
</gene>
<feature type="transmembrane region" description="Helical" evidence="5">
    <location>
        <begin position="133"/>
        <end position="155"/>
    </location>
</feature>
<feature type="transmembrane region" description="Helical" evidence="5">
    <location>
        <begin position="352"/>
        <end position="373"/>
    </location>
</feature>
<evidence type="ECO:0000256" key="2">
    <source>
        <dbReference type="ARBA" id="ARBA00022692"/>
    </source>
</evidence>
<evidence type="ECO:0000259" key="6">
    <source>
        <dbReference type="PROSITE" id="PS50850"/>
    </source>
</evidence>
<evidence type="ECO:0000256" key="4">
    <source>
        <dbReference type="ARBA" id="ARBA00023136"/>
    </source>
</evidence>
<dbReference type="InterPro" id="IPR036259">
    <property type="entry name" value="MFS_trans_sf"/>
</dbReference>
<evidence type="ECO:0000256" key="3">
    <source>
        <dbReference type="ARBA" id="ARBA00022989"/>
    </source>
</evidence>
<dbReference type="GO" id="GO:0005886">
    <property type="term" value="C:plasma membrane"/>
    <property type="evidence" value="ECO:0007669"/>
    <property type="project" value="TreeGrafter"/>
</dbReference>
<proteinExistence type="predicted"/>
<feature type="domain" description="Major facilitator superfamily (MFS) profile" evidence="6">
    <location>
        <begin position="38"/>
        <end position="469"/>
    </location>
</feature>
<dbReference type="CDD" id="cd17323">
    <property type="entry name" value="MFS_Tpo1_MDR_like"/>
    <property type="match status" value="1"/>
</dbReference>
<keyword evidence="3 5" id="KW-1133">Transmembrane helix</keyword>
<dbReference type="GO" id="GO:0140115">
    <property type="term" value="P:export across plasma membrane"/>
    <property type="evidence" value="ECO:0007669"/>
    <property type="project" value="UniProtKB-ARBA"/>
</dbReference>
<dbReference type="PANTHER" id="PTHR23502">
    <property type="entry name" value="MAJOR FACILITATOR SUPERFAMILY"/>
    <property type="match status" value="1"/>
</dbReference>
<name>A0A0P1KWN6_9SACH</name>
<feature type="transmembrane region" description="Helical" evidence="5">
    <location>
        <begin position="108"/>
        <end position="127"/>
    </location>
</feature>
<protein>
    <submittedName>
        <fullName evidence="7">LAQU0S11e02300g1_1</fullName>
    </submittedName>
</protein>
<dbReference type="PANTHER" id="PTHR23502:SF7">
    <property type="entry name" value="DRUG_PROTON ANTIPORTER YHK8-RELATED"/>
    <property type="match status" value="1"/>
</dbReference>
<evidence type="ECO:0000313" key="7">
    <source>
        <dbReference type="EMBL" id="CUS23700.1"/>
    </source>
</evidence>